<evidence type="ECO:0000256" key="1">
    <source>
        <dbReference type="SAM" id="Phobius"/>
    </source>
</evidence>
<dbReference type="AlphaFoldDB" id="A0A0E9PLP1"/>
<keyword evidence="1" id="KW-0472">Membrane</keyword>
<reference evidence="2" key="1">
    <citation type="submission" date="2014-11" db="EMBL/GenBank/DDBJ databases">
        <authorList>
            <person name="Amaro Gonzalez C."/>
        </authorList>
    </citation>
    <scope>NUCLEOTIDE SEQUENCE</scope>
</reference>
<keyword evidence="1" id="KW-1133">Transmembrane helix</keyword>
<proteinExistence type="predicted"/>
<keyword evidence="1" id="KW-0812">Transmembrane</keyword>
<name>A0A0E9PLP1_ANGAN</name>
<feature type="transmembrane region" description="Helical" evidence="1">
    <location>
        <begin position="16"/>
        <end position="39"/>
    </location>
</feature>
<evidence type="ECO:0000313" key="2">
    <source>
        <dbReference type="EMBL" id="JAH05419.1"/>
    </source>
</evidence>
<organism evidence="2">
    <name type="scientific">Anguilla anguilla</name>
    <name type="common">European freshwater eel</name>
    <name type="synonym">Muraena anguilla</name>
    <dbReference type="NCBI Taxonomy" id="7936"/>
    <lineage>
        <taxon>Eukaryota</taxon>
        <taxon>Metazoa</taxon>
        <taxon>Chordata</taxon>
        <taxon>Craniata</taxon>
        <taxon>Vertebrata</taxon>
        <taxon>Euteleostomi</taxon>
        <taxon>Actinopterygii</taxon>
        <taxon>Neopterygii</taxon>
        <taxon>Teleostei</taxon>
        <taxon>Anguilliformes</taxon>
        <taxon>Anguillidae</taxon>
        <taxon>Anguilla</taxon>
    </lineage>
</organism>
<dbReference type="EMBL" id="GBXM01103158">
    <property type="protein sequence ID" value="JAH05419.1"/>
    <property type="molecule type" value="Transcribed_RNA"/>
</dbReference>
<reference evidence="2" key="2">
    <citation type="journal article" date="2015" name="Fish Shellfish Immunol.">
        <title>Early steps in the European eel (Anguilla anguilla)-Vibrio vulnificus interaction in the gills: Role of the RtxA13 toxin.</title>
        <authorList>
            <person name="Callol A."/>
            <person name="Pajuelo D."/>
            <person name="Ebbesson L."/>
            <person name="Teles M."/>
            <person name="MacKenzie S."/>
            <person name="Amaro C."/>
        </authorList>
    </citation>
    <scope>NUCLEOTIDE SEQUENCE</scope>
</reference>
<protein>
    <submittedName>
        <fullName evidence="2">Uncharacterized protein</fullName>
    </submittedName>
</protein>
<sequence>MATTVKTVVSVFICNIRWILIVIDLTYFATSVTMLRLMWNSLF</sequence>
<accession>A0A0E9PLP1</accession>